<evidence type="ECO:0000313" key="1">
    <source>
        <dbReference type="EMBL" id="WVZ17766.1"/>
    </source>
</evidence>
<name>A0AAQ3NZ32_VIGMU</name>
<dbReference type="AlphaFoldDB" id="A0AAQ3NZ32"/>
<dbReference type="Proteomes" id="UP001374535">
    <property type="component" value="Chromosome 3"/>
</dbReference>
<protein>
    <submittedName>
        <fullName evidence="1">Uncharacterized protein</fullName>
    </submittedName>
</protein>
<evidence type="ECO:0000313" key="2">
    <source>
        <dbReference type="Proteomes" id="UP001374535"/>
    </source>
</evidence>
<sequence>MAISSSSFTGECVLCRGKSVGDIGIDEAFPTICCSSSTLSVLSFTTSSCCLLSSSMLARVDWFALFCDEVNSLPLNDAASTSVPIAESSLHRFSLRISWRL</sequence>
<keyword evidence="2" id="KW-1185">Reference proteome</keyword>
<proteinExistence type="predicted"/>
<reference evidence="1 2" key="1">
    <citation type="journal article" date="2023" name="Life. Sci Alliance">
        <title>Evolutionary insights into 3D genome organization and epigenetic landscape of Vigna mungo.</title>
        <authorList>
            <person name="Junaid A."/>
            <person name="Singh B."/>
            <person name="Bhatia S."/>
        </authorList>
    </citation>
    <scope>NUCLEOTIDE SEQUENCE [LARGE SCALE GENOMIC DNA]</scope>
    <source>
        <strain evidence="1">Urdbean</strain>
    </source>
</reference>
<dbReference type="EMBL" id="CP144698">
    <property type="protein sequence ID" value="WVZ17766.1"/>
    <property type="molecule type" value="Genomic_DNA"/>
</dbReference>
<accession>A0AAQ3NZ32</accession>
<gene>
    <name evidence="1" type="ORF">V8G54_010748</name>
</gene>
<organism evidence="1 2">
    <name type="scientific">Vigna mungo</name>
    <name type="common">Black gram</name>
    <name type="synonym">Phaseolus mungo</name>
    <dbReference type="NCBI Taxonomy" id="3915"/>
    <lineage>
        <taxon>Eukaryota</taxon>
        <taxon>Viridiplantae</taxon>
        <taxon>Streptophyta</taxon>
        <taxon>Embryophyta</taxon>
        <taxon>Tracheophyta</taxon>
        <taxon>Spermatophyta</taxon>
        <taxon>Magnoliopsida</taxon>
        <taxon>eudicotyledons</taxon>
        <taxon>Gunneridae</taxon>
        <taxon>Pentapetalae</taxon>
        <taxon>rosids</taxon>
        <taxon>fabids</taxon>
        <taxon>Fabales</taxon>
        <taxon>Fabaceae</taxon>
        <taxon>Papilionoideae</taxon>
        <taxon>50 kb inversion clade</taxon>
        <taxon>NPAAA clade</taxon>
        <taxon>indigoferoid/millettioid clade</taxon>
        <taxon>Phaseoleae</taxon>
        <taxon>Vigna</taxon>
    </lineage>
</organism>